<dbReference type="AlphaFoldDB" id="A8BAR1"/>
<reference evidence="1 2" key="1">
    <citation type="journal article" date="2007" name="Science">
        <title>Genomic minimalism in the early diverging intestinal parasite Giardia lamblia.</title>
        <authorList>
            <person name="Morrison H.G."/>
            <person name="McArthur A.G."/>
            <person name="Gillin F.D."/>
            <person name="Aley S.B."/>
            <person name="Adam R.D."/>
            <person name="Olsen G.J."/>
            <person name="Best A.A."/>
            <person name="Cande W.Z."/>
            <person name="Chen F."/>
            <person name="Cipriano M.J."/>
            <person name="Davids B.J."/>
            <person name="Dawson S.C."/>
            <person name="Elmendorf H.G."/>
            <person name="Hehl A.B."/>
            <person name="Holder M.E."/>
            <person name="Huse S.M."/>
            <person name="Kim U.U."/>
            <person name="Lasek-Nesselquist E."/>
            <person name="Manning G."/>
            <person name="Nigam A."/>
            <person name="Nixon J.E."/>
            <person name="Palm D."/>
            <person name="Passamaneck N.E."/>
            <person name="Prabhu A."/>
            <person name="Reich C.I."/>
            <person name="Reiner D.S."/>
            <person name="Samuelson J."/>
            <person name="Svard S.G."/>
            <person name="Sogin M.L."/>
        </authorList>
    </citation>
    <scope>NUCLEOTIDE SEQUENCE [LARGE SCALE GENOMIC DNA]</scope>
    <source>
        <strain evidence="1 2">WB C6</strain>
    </source>
</reference>
<comment type="caution">
    <text evidence="1">The sequence shown here is derived from an EMBL/GenBank/DDBJ whole genome shotgun (WGS) entry which is preliminary data.</text>
</comment>
<dbReference type="OMA" id="CECKENL"/>
<evidence type="ECO:0000313" key="2">
    <source>
        <dbReference type="Proteomes" id="UP000001548"/>
    </source>
</evidence>
<dbReference type="SMART" id="SM00261">
    <property type="entry name" value="FU"/>
    <property type="match status" value="9"/>
</dbReference>
<sequence>MVLLTLHLLTSLTAQCTDAHCLQCPASTEQCIRCSDGFAPDFRGACTPCMGGRTGENCEYLTCGTTSVRYCKTCSGNSCTECQANYQLSGGSCAPCPDDSIGMNCMDRLCNNKVFRNCKACVDGKSECASCNTNFYLTTTGCKPCTGSFSGENCTVLYCNSLYSYQYCNKCGGLTSEYCAECFPGYYWGGAFNRHCVPCAAPYTGINCADLVCESNGNKAILPYCTECNKDTLTCTICKNDYYLREDNKCIPCPNGRTGINCRSIKCYGVSRDYCAKCSNTALSNYCMECQDDYRLDGAGCVPCPTNYVGYECMTLMCDGTPQDYCTSCSTTNSGMCAACKEGYYLDGGSCLVCPINCRTCSSQYSCQTCLDGHSGTICEHATCSGTLLMGCIRCSRTGRAICEACADDYYLSSNVCVKYPDCYVSNCVQCFASNPGICNVCSEGHYLKEGKCPPCTAITGCQTCTNTGQCTACMESAITLQAADSVTCVLCSSFVANCASCTSEGICLQCADGSILIDGICIPCPANCKRCFKRDFCHECKDYNYRTAEGSCSPCPVNCLKCSTPETCGVCVPGYRMEDLKCYRCPDNCKTCDAENRCTECLPGSFMADKLAGICSPCIDNCILCSNTTVCEKCMRGYSSFTGSGACIKCTNNCDSCKGEKDTDCLQAAKGYYLDALTSRVMQCMPHCLICEGPRTCSKPQRGYYFNTLTSFMTTCPQGCTGCAVLKSTASHDSIQCTACSKGYILTPTEDTVSTCIQEPRKSIISPAASSSLALFIIMLSLIILWIVVILIVRYKEGARQHITTSLSNTETI</sequence>
<dbReference type="GeneID" id="5701069"/>
<dbReference type="HOGENOM" id="CLU_339033_0_0_1"/>
<dbReference type="SUPFAM" id="SSF57184">
    <property type="entry name" value="Growth factor receptor domain"/>
    <property type="match status" value="7"/>
</dbReference>
<name>A8BAR1_GIAIC</name>
<dbReference type="Proteomes" id="UP000001548">
    <property type="component" value="Unassembled WGS sequence"/>
</dbReference>
<dbReference type="InterPro" id="IPR052798">
    <property type="entry name" value="Giardia_VSA"/>
</dbReference>
<dbReference type="PANTHER" id="PTHR23275">
    <property type="entry name" value="CABRIOLET.-RELATED"/>
    <property type="match status" value="1"/>
</dbReference>
<dbReference type="EMBL" id="AACB03000004">
    <property type="protein sequence ID" value="KAE8302136.1"/>
    <property type="molecule type" value="Genomic_DNA"/>
</dbReference>
<dbReference type="VEuPathDB" id="GiardiaDB:GL50803_9620"/>
<organism evidence="1 2">
    <name type="scientific">Giardia intestinalis (strain ATCC 50803 / WB clone C6)</name>
    <name type="common">Giardia lamblia</name>
    <dbReference type="NCBI Taxonomy" id="184922"/>
    <lineage>
        <taxon>Eukaryota</taxon>
        <taxon>Metamonada</taxon>
        <taxon>Diplomonadida</taxon>
        <taxon>Hexamitidae</taxon>
        <taxon>Giardiinae</taxon>
        <taxon>Giardia</taxon>
    </lineage>
</organism>
<keyword evidence="2" id="KW-1185">Reference proteome</keyword>
<accession>A8BAR1</accession>
<dbReference type="STRING" id="184922.A8BAR1"/>
<dbReference type="PANTHER" id="PTHR23275:SF101">
    <property type="entry name" value="PROTEIN CONVERTASE SUBTILISIN_KEXINTYPE 5, PUTATIVE-RELATED"/>
    <property type="match status" value="1"/>
</dbReference>
<dbReference type="RefSeq" id="XP_001708130.1">
    <property type="nucleotide sequence ID" value="XM_001708078.1"/>
</dbReference>
<dbReference type="SMART" id="SM00181">
    <property type="entry name" value="EGF"/>
    <property type="match status" value="14"/>
</dbReference>
<dbReference type="KEGG" id="gla:GL50803_009620"/>
<dbReference type="InterPro" id="IPR006212">
    <property type="entry name" value="Furin_repeat"/>
</dbReference>
<protein>
    <submittedName>
        <fullName evidence="1">High cysteine membrane protein Group 2</fullName>
    </submittedName>
</protein>
<gene>
    <name evidence="1" type="ORF">GL50803_009620</name>
</gene>
<evidence type="ECO:0000313" key="1">
    <source>
        <dbReference type="EMBL" id="KAE8302136.1"/>
    </source>
</evidence>
<dbReference type="InterPro" id="IPR000742">
    <property type="entry name" value="EGF"/>
</dbReference>
<proteinExistence type="predicted"/>
<dbReference type="InterPro" id="IPR009030">
    <property type="entry name" value="Growth_fac_rcpt_cys_sf"/>
</dbReference>